<dbReference type="AlphaFoldDB" id="A0A1C3XSV0"/>
<evidence type="ECO:0000313" key="1">
    <source>
        <dbReference type="EMBL" id="SCB55096.1"/>
    </source>
</evidence>
<evidence type="ECO:0000313" key="2">
    <source>
        <dbReference type="Proteomes" id="UP000199184"/>
    </source>
</evidence>
<keyword evidence="2" id="KW-1185">Reference proteome</keyword>
<dbReference type="EMBL" id="FMAI01000034">
    <property type="protein sequence ID" value="SCB55096.1"/>
    <property type="molecule type" value="Genomic_DNA"/>
</dbReference>
<protein>
    <submittedName>
        <fullName evidence="1">Uncharacterized protein</fullName>
    </submittedName>
</protein>
<gene>
    <name evidence="1" type="ORF">GA0061098_103471</name>
</gene>
<proteinExistence type="predicted"/>
<dbReference type="Proteomes" id="UP000199184">
    <property type="component" value="Unassembled WGS sequence"/>
</dbReference>
<reference evidence="2" key="1">
    <citation type="submission" date="2016-08" db="EMBL/GenBank/DDBJ databases">
        <authorList>
            <person name="Varghese N."/>
            <person name="Submissions Spin"/>
        </authorList>
    </citation>
    <scope>NUCLEOTIDE SEQUENCE [LARGE SCALE GENOMIC DNA]</scope>
    <source>
        <strain evidence="2">ERR11</strain>
    </source>
</reference>
<accession>A0A1C3XSV0</accession>
<dbReference type="RefSeq" id="WP_091966416.1">
    <property type="nucleotide sequence ID" value="NZ_FMAI01000034.1"/>
</dbReference>
<organism evidence="1 2">
    <name type="scientific">Bradyrhizobium shewense</name>
    <dbReference type="NCBI Taxonomy" id="1761772"/>
    <lineage>
        <taxon>Bacteria</taxon>
        <taxon>Pseudomonadati</taxon>
        <taxon>Pseudomonadota</taxon>
        <taxon>Alphaproteobacteria</taxon>
        <taxon>Hyphomicrobiales</taxon>
        <taxon>Nitrobacteraceae</taxon>
        <taxon>Bradyrhizobium</taxon>
    </lineage>
</organism>
<sequence length="74" mass="8181">MPDLTLWNKLTRREQRIVIKLFGGGSTHGDSLIETVNLTRLGLVTETGLTSAGLEVFVAAFKAQRDARQRELLA</sequence>
<name>A0A1C3XSV0_9BRAD</name>